<feature type="binding site" evidence="3">
    <location>
        <position position="253"/>
    </location>
    <ligand>
        <name>NADP(+)</name>
        <dbReference type="ChEBI" id="CHEBI:58349"/>
    </ligand>
</feature>
<feature type="domain" description="Shikimate dehydrogenase substrate binding N-terminal" evidence="4">
    <location>
        <begin position="13"/>
        <end position="93"/>
    </location>
</feature>
<feature type="binding site" evidence="3">
    <location>
        <position position="230"/>
    </location>
    <ligand>
        <name>NADP(+)</name>
        <dbReference type="ChEBI" id="CHEBI:58349"/>
    </ligand>
</feature>
<dbReference type="InterPro" id="IPR022893">
    <property type="entry name" value="Shikimate_DH_fam"/>
</dbReference>
<dbReference type="CDD" id="cd01065">
    <property type="entry name" value="NAD_bind_Shikimate_DH"/>
    <property type="match status" value="1"/>
</dbReference>
<keyword evidence="2 3" id="KW-0057">Aromatic amino acid biosynthesis</keyword>
<dbReference type="HAMAP" id="MF_00222">
    <property type="entry name" value="Shikimate_DH_AroE"/>
    <property type="match status" value="1"/>
</dbReference>
<evidence type="ECO:0000256" key="2">
    <source>
        <dbReference type="ARBA" id="ARBA00023141"/>
    </source>
</evidence>
<dbReference type="GO" id="GO:0009423">
    <property type="term" value="P:chorismate biosynthetic process"/>
    <property type="evidence" value="ECO:0007669"/>
    <property type="project" value="UniProtKB-UniRule"/>
</dbReference>
<evidence type="ECO:0000313" key="5">
    <source>
        <dbReference type="EMBL" id="QOR44726.1"/>
    </source>
</evidence>
<sequence>MSFPRATTAVYALLGRPVQHSKSPQLHNAVFDHLGIDAVYVAHEIDKIGPAVAALRQLGYAGANVTMPFKTEVVDHVDVLGDAAREMRAVNTLTFRDGLIMGDNTDGAGLFNEIRRAGTRVAGAKVVLLGTGGAAAAIWTQAALDGVASVKVFNRAKPGLDEIAHRLASLSERSGCDLTLGDLAEREVLAAAVDEADIVVNATAVGMGELAGQSLIERDWISPHHTIADAVYHPRLTKLLEDAREAGARTVEGIRMLLGQAAVCEKIWLGIDMPFEVASAAVNS</sequence>
<gene>
    <name evidence="3" type="primary">aroE</name>
    <name evidence="5" type="ORF">INS88_05275</name>
</gene>
<dbReference type="InterPro" id="IPR013708">
    <property type="entry name" value="Shikimate_DH-bd_N"/>
</dbReference>
<dbReference type="UniPathway" id="UPA00053">
    <property type="reaction ID" value="UER00087"/>
</dbReference>
<dbReference type="SUPFAM" id="SSF51735">
    <property type="entry name" value="NAD(P)-binding Rossmann-fold domains"/>
    <property type="match status" value="1"/>
</dbReference>
<keyword evidence="3" id="KW-0521">NADP</keyword>
<keyword evidence="3" id="KW-0560">Oxidoreductase</keyword>
<organism evidence="5 6">
    <name type="scientific">Trueperella pecoris</name>
    <dbReference type="NCBI Taxonomy" id="2733571"/>
    <lineage>
        <taxon>Bacteria</taxon>
        <taxon>Bacillati</taxon>
        <taxon>Actinomycetota</taxon>
        <taxon>Actinomycetes</taxon>
        <taxon>Actinomycetales</taxon>
        <taxon>Actinomycetaceae</taxon>
        <taxon>Trueperella</taxon>
    </lineage>
</organism>
<dbReference type="PANTHER" id="PTHR21089:SF1">
    <property type="entry name" value="BIFUNCTIONAL 3-DEHYDROQUINATE DEHYDRATASE_SHIKIMATE DEHYDROGENASE, CHLOROPLASTIC"/>
    <property type="match status" value="1"/>
</dbReference>
<feature type="binding site" evidence="3">
    <location>
        <position position="82"/>
    </location>
    <ligand>
        <name>NADP(+)</name>
        <dbReference type="ChEBI" id="CHEBI:58349"/>
    </ligand>
</feature>
<comment type="subunit">
    <text evidence="3">Homodimer.</text>
</comment>
<comment type="pathway">
    <text evidence="1 3">Metabolic intermediate biosynthesis; chorismate biosynthesis; chorismate from D-erythrose 4-phosphate and phosphoenolpyruvate: step 4/7.</text>
</comment>
<feature type="active site" description="Proton acceptor" evidence="3">
    <location>
        <position position="70"/>
    </location>
</feature>
<dbReference type="PANTHER" id="PTHR21089">
    <property type="entry name" value="SHIKIMATE DEHYDROGENASE"/>
    <property type="match status" value="1"/>
</dbReference>
<dbReference type="Pfam" id="PF08501">
    <property type="entry name" value="Shikimate_dh_N"/>
    <property type="match status" value="1"/>
</dbReference>
<comment type="catalytic activity">
    <reaction evidence="3">
        <text>shikimate + NADP(+) = 3-dehydroshikimate + NADPH + H(+)</text>
        <dbReference type="Rhea" id="RHEA:17737"/>
        <dbReference type="ChEBI" id="CHEBI:15378"/>
        <dbReference type="ChEBI" id="CHEBI:16630"/>
        <dbReference type="ChEBI" id="CHEBI:36208"/>
        <dbReference type="ChEBI" id="CHEBI:57783"/>
        <dbReference type="ChEBI" id="CHEBI:58349"/>
        <dbReference type="EC" id="1.1.1.25"/>
    </reaction>
</comment>
<dbReference type="GO" id="GO:0019632">
    <property type="term" value="P:shikimate metabolic process"/>
    <property type="evidence" value="ECO:0007669"/>
    <property type="project" value="TreeGrafter"/>
</dbReference>
<dbReference type="AlphaFoldDB" id="A0A7M1QS60"/>
<evidence type="ECO:0000313" key="6">
    <source>
        <dbReference type="Proteomes" id="UP000595053"/>
    </source>
</evidence>
<name>A0A7M1QS60_9ACTO</name>
<dbReference type="Gene3D" id="3.40.50.10860">
    <property type="entry name" value="Leucine Dehydrogenase, chain A, domain 1"/>
    <property type="match status" value="1"/>
</dbReference>
<dbReference type="Gene3D" id="3.40.50.720">
    <property type="entry name" value="NAD(P)-binding Rossmann-like Domain"/>
    <property type="match status" value="1"/>
</dbReference>
<proteinExistence type="inferred from homology"/>
<feature type="binding site" evidence="3">
    <location>
        <position position="106"/>
    </location>
    <ligand>
        <name>shikimate</name>
        <dbReference type="ChEBI" id="CHEBI:36208"/>
    </ligand>
</feature>
<keyword evidence="6" id="KW-1185">Reference proteome</keyword>
<feature type="binding site" evidence="3">
    <location>
        <position position="232"/>
    </location>
    <ligand>
        <name>shikimate</name>
        <dbReference type="ChEBI" id="CHEBI:36208"/>
    </ligand>
</feature>
<comment type="similarity">
    <text evidence="3">Belongs to the shikimate dehydrogenase family.</text>
</comment>
<dbReference type="EMBL" id="CP063213">
    <property type="protein sequence ID" value="QOR44726.1"/>
    <property type="molecule type" value="Genomic_DNA"/>
</dbReference>
<feature type="binding site" evidence="3">
    <location>
        <position position="260"/>
    </location>
    <ligand>
        <name>shikimate</name>
        <dbReference type="ChEBI" id="CHEBI:36208"/>
    </ligand>
</feature>
<dbReference type="InterPro" id="IPR036291">
    <property type="entry name" value="NAD(P)-bd_dom_sf"/>
</dbReference>
<feature type="binding site" evidence="3">
    <location>
        <begin position="21"/>
        <end position="23"/>
    </location>
    <ligand>
        <name>shikimate</name>
        <dbReference type="ChEBI" id="CHEBI:36208"/>
    </ligand>
</feature>
<dbReference type="RefSeq" id="WP_193327503.1">
    <property type="nucleotide sequence ID" value="NZ_CP053291.1"/>
</dbReference>
<dbReference type="GO" id="GO:0009073">
    <property type="term" value="P:aromatic amino acid family biosynthetic process"/>
    <property type="evidence" value="ECO:0007669"/>
    <property type="project" value="UniProtKB-KW"/>
</dbReference>
<evidence type="ECO:0000256" key="3">
    <source>
        <dbReference type="HAMAP-Rule" id="MF_00222"/>
    </source>
</evidence>
<evidence type="ECO:0000259" key="4">
    <source>
        <dbReference type="Pfam" id="PF08501"/>
    </source>
</evidence>
<reference evidence="5 6" key="1">
    <citation type="submission" date="2020-10" db="EMBL/GenBank/DDBJ databases">
        <title>Trueperella pecoris sp. nov. isolated from bovine and porcine specimens.</title>
        <authorList>
            <person name="Schoenecker L."/>
            <person name="Schnydrig P."/>
            <person name="Brodard I."/>
            <person name="Thomann A."/>
            <person name="Hemphill A."/>
            <person name="Rodriguez-Campos S."/>
            <person name="Perreten V."/>
            <person name="Jores J."/>
            <person name="Kittl S."/>
        </authorList>
    </citation>
    <scope>NUCLEOTIDE SEQUENCE [LARGE SCALE GENOMIC DNA]</scope>
    <source>
        <strain evidence="5 6">15A0121</strain>
    </source>
</reference>
<feature type="binding site" evidence="3">
    <location>
        <position position="66"/>
    </location>
    <ligand>
        <name>shikimate</name>
        <dbReference type="ChEBI" id="CHEBI:36208"/>
    </ligand>
</feature>
<keyword evidence="3" id="KW-0028">Amino-acid biosynthesis</keyword>
<dbReference type="SUPFAM" id="SSF53223">
    <property type="entry name" value="Aminoacid dehydrogenase-like, N-terminal domain"/>
    <property type="match status" value="1"/>
</dbReference>
<protein>
    <recommendedName>
        <fullName evidence="3">Shikimate dehydrogenase (NADP(+))</fullName>
        <shortName evidence="3">SDH</shortName>
        <ecNumber evidence="3">1.1.1.25</ecNumber>
    </recommendedName>
</protein>
<comment type="caution">
    <text evidence="3">Lacks conserved residue(s) required for the propagation of feature annotation.</text>
</comment>
<comment type="function">
    <text evidence="3">Involved in the biosynthesis of the chorismate, which leads to the biosynthesis of aromatic amino acids. Catalyzes the reversible NADPH linked reduction of 3-dehydroshikimate (DHSA) to yield shikimate (SA).</text>
</comment>
<feature type="binding site" evidence="3">
    <location>
        <position position="91"/>
    </location>
    <ligand>
        <name>shikimate</name>
        <dbReference type="ChEBI" id="CHEBI:36208"/>
    </ligand>
</feature>
<dbReference type="EC" id="1.1.1.25" evidence="3"/>
<dbReference type="GO" id="GO:0004764">
    <property type="term" value="F:shikimate 3-dehydrogenase (NADP+) activity"/>
    <property type="evidence" value="ECO:0007669"/>
    <property type="project" value="UniProtKB-UniRule"/>
</dbReference>
<dbReference type="GO" id="GO:0008652">
    <property type="term" value="P:amino acid biosynthetic process"/>
    <property type="evidence" value="ECO:0007669"/>
    <property type="project" value="UniProtKB-KW"/>
</dbReference>
<dbReference type="Proteomes" id="UP000595053">
    <property type="component" value="Chromosome"/>
</dbReference>
<accession>A0A7M1QS60</accession>
<evidence type="ECO:0000256" key="1">
    <source>
        <dbReference type="ARBA" id="ARBA00004871"/>
    </source>
</evidence>
<dbReference type="InterPro" id="IPR046346">
    <property type="entry name" value="Aminoacid_DH-like_N_sf"/>
</dbReference>